<evidence type="ECO:0000313" key="1">
    <source>
        <dbReference type="EMBL" id="PHI29058.1"/>
    </source>
</evidence>
<evidence type="ECO:0000313" key="3">
    <source>
        <dbReference type="Proteomes" id="UP000224974"/>
    </source>
</evidence>
<dbReference type="Proteomes" id="UP000373449">
    <property type="component" value="Unassembled WGS sequence"/>
</dbReference>
<dbReference type="AlphaFoldDB" id="A0A2C6DFJ6"/>
<evidence type="ECO:0000313" key="4">
    <source>
        <dbReference type="Proteomes" id="UP000373449"/>
    </source>
</evidence>
<dbReference type="EMBL" id="CAADJA010000002">
    <property type="protein sequence ID" value="VFS47215.1"/>
    <property type="molecule type" value="Genomic_DNA"/>
</dbReference>
<dbReference type="EMBL" id="PDDX01000001">
    <property type="protein sequence ID" value="PHI29058.1"/>
    <property type="molecule type" value="Genomic_DNA"/>
</dbReference>
<reference evidence="1" key="2">
    <citation type="submission" date="2017-09" db="EMBL/GenBank/DDBJ databases">
        <title>FDA dAtabase for Regulatory Grade micrObial Sequences (FDA-ARGOS): Supporting development and validation of Infectious Disease Dx tests.</title>
        <authorList>
            <person name="Minogue T."/>
            <person name="Wolcott M."/>
            <person name="Wasieloski L."/>
            <person name="Aguilar W."/>
            <person name="Moore D."/>
            <person name="Tallon L.J."/>
            <person name="Sadzewicz L."/>
            <person name="Ott S."/>
            <person name="Zhao X."/>
            <person name="Nagaraj S."/>
            <person name="Vavikolanu K."/>
            <person name="Aluvathingal J."/>
            <person name="Nadendla S."/>
            <person name="Sichtig H."/>
        </authorList>
    </citation>
    <scope>NUCLEOTIDE SEQUENCE</scope>
    <source>
        <strain evidence="1">FDAARGOS_387</strain>
    </source>
</reference>
<evidence type="ECO:0000313" key="2">
    <source>
        <dbReference type="EMBL" id="VFS47215.1"/>
    </source>
</evidence>
<keyword evidence="3" id="KW-1185">Reference proteome</keyword>
<sequence length="399" mass="42603">MHLTSSVTKHSTEYYRMKTSTINGQDARSGGLYRKGYLYLLALLTLLAGMAQSVKAENITITIGKGSGVIWEGMPFSEKMTGPMGNSYLYPNNGMLSISYFISTCGYPSGLENIAGYMSRKITQGVGLIPRATATATYLLYDNKTTETLSGTIGLPKTEGKTSGSTANVTVTSPTGYVWCLPPRMTEDSQFFRYSGNRTVSVSGTWVLVADGTQVNSEARLHPMYFGSYSTSGSGNLIVRILPSDITLRISTLECTVSTPTMINFGNVQHSTQPRTELAIYPTSSIVTSCSQDVNYINANINLQFRAATGLFGGESTQLSLAQGGGYITGEIDGVTGSGECDANTGIPFDNTQLKIGNILSTESTKVISNKVIWRLCSGGSALPVGNVSASAEMLVTFN</sequence>
<dbReference type="OrthoDB" id="6623403at2"/>
<protein>
    <recommendedName>
        <fullName evidence="5">Adhesin</fullName>
    </recommendedName>
</protein>
<organism evidence="1 3">
    <name type="scientific">Budvicia aquatica</name>
    <dbReference type="NCBI Taxonomy" id="82979"/>
    <lineage>
        <taxon>Bacteria</taxon>
        <taxon>Pseudomonadati</taxon>
        <taxon>Pseudomonadota</taxon>
        <taxon>Gammaproteobacteria</taxon>
        <taxon>Enterobacterales</taxon>
        <taxon>Budviciaceae</taxon>
        <taxon>Budvicia</taxon>
    </lineage>
</organism>
<dbReference type="Proteomes" id="UP000224974">
    <property type="component" value="Unassembled WGS sequence"/>
</dbReference>
<name>A0A2C6DFJ6_9GAMM</name>
<proteinExistence type="predicted"/>
<accession>A0A2C6DFJ6</accession>
<dbReference type="STRING" id="1111728.GCA_000427805_02922"/>
<reference evidence="2 4" key="3">
    <citation type="submission" date="2019-03" db="EMBL/GenBank/DDBJ databases">
        <authorList>
            <consortium name="Pathogen Informatics"/>
        </authorList>
    </citation>
    <scope>NUCLEOTIDE SEQUENCE [LARGE SCALE GENOMIC DNA]</scope>
    <source>
        <strain evidence="2 4">NCTC12282</strain>
    </source>
</reference>
<evidence type="ECO:0008006" key="5">
    <source>
        <dbReference type="Google" id="ProtNLM"/>
    </source>
</evidence>
<gene>
    <name evidence="1" type="ORF">CRN84_06865</name>
    <name evidence="2" type="ORF">NCTC12282_02150</name>
</gene>
<reference evidence="3" key="1">
    <citation type="submission" date="2017-09" db="EMBL/GenBank/DDBJ databases">
        <title>FDA dAtabase for Regulatory Grade micrObial Sequences (FDA-ARGOS): Supporting development and validation of Infectious Disease Dx tests.</title>
        <authorList>
            <person name="Minogue T."/>
            <person name="Wolcott M."/>
            <person name="Wasieloski L."/>
            <person name="Aguilar W."/>
            <person name="Moore D."/>
            <person name="Tallon L."/>
            <person name="Sadzewicz L."/>
            <person name="Ott S."/>
            <person name="Zhao X."/>
            <person name="Nagaraj S."/>
            <person name="Vavikolanu K."/>
            <person name="Aluvathingal J."/>
            <person name="Nadendla S."/>
            <person name="Sichtig H."/>
        </authorList>
    </citation>
    <scope>NUCLEOTIDE SEQUENCE [LARGE SCALE GENOMIC DNA]</scope>
    <source>
        <strain evidence="3">FDAARGOS_387</strain>
    </source>
</reference>